<dbReference type="HOGENOM" id="CLU_3228698_0_0_9"/>
<gene>
    <name evidence="1" type="ordered locus">Amet_2271</name>
</gene>
<organism evidence="1 2">
    <name type="scientific">Alkaliphilus metalliredigens (strain QYMF)</name>
    <dbReference type="NCBI Taxonomy" id="293826"/>
    <lineage>
        <taxon>Bacteria</taxon>
        <taxon>Bacillati</taxon>
        <taxon>Bacillota</taxon>
        <taxon>Clostridia</taxon>
        <taxon>Peptostreptococcales</taxon>
        <taxon>Natronincolaceae</taxon>
        <taxon>Alkaliphilus</taxon>
    </lineage>
</organism>
<keyword evidence="2" id="KW-1185">Reference proteome</keyword>
<reference evidence="2" key="1">
    <citation type="journal article" date="2016" name="Genome Announc.">
        <title>Complete genome sequence of Alkaliphilus metalliredigens strain QYMF, an alkaliphilic and metal-reducing bacterium isolated from borax-contaminated leachate ponds.</title>
        <authorList>
            <person name="Hwang C."/>
            <person name="Copeland A."/>
            <person name="Lucas S."/>
            <person name="Lapidus A."/>
            <person name="Barry K."/>
            <person name="Detter J.C."/>
            <person name="Glavina Del Rio T."/>
            <person name="Hammon N."/>
            <person name="Israni S."/>
            <person name="Dalin E."/>
            <person name="Tice H."/>
            <person name="Pitluck S."/>
            <person name="Chertkov O."/>
            <person name="Brettin T."/>
            <person name="Bruce D."/>
            <person name="Han C."/>
            <person name="Schmutz J."/>
            <person name="Larimer F."/>
            <person name="Land M.L."/>
            <person name="Hauser L."/>
            <person name="Kyrpides N."/>
            <person name="Mikhailova N."/>
            <person name="Ye Q."/>
            <person name="Zhou J."/>
            <person name="Richardson P."/>
            <person name="Fields M.W."/>
        </authorList>
    </citation>
    <scope>NUCLEOTIDE SEQUENCE [LARGE SCALE GENOMIC DNA]</scope>
    <source>
        <strain evidence="2">QYMF</strain>
    </source>
</reference>
<sequence>MGETAKRILNPYGQEGWSYFQYRDFCIMLYSFSNIKRAQEELR</sequence>
<accession>A6TQG1</accession>
<dbReference type="Proteomes" id="UP000001572">
    <property type="component" value="Chromosome"/>
</dbReference>
<dbReference type="KEGG" id="amt:Amet_2271"/>
<protein>
    <submittedName>
        <fullName evidence="1">Uncharacterized protein</fullName>
    </submittedName>
</protein>
<name>A6TQG1_ALKMQ</name>
<evidence type="ECO:0000313" key="1">
    <source>
        <dbReference type="EMBL" id="ABR48429.1"/>
    </source>
</evidence>
<evidence type="ECO:0000313" key="2">
    <source>
        <dbReference type="Proteomes" id="UP000001572"/>
    </source>
</evidence>
<proteinExistence type="predicted"/>
<dbReference type="EMBL" id="CP000724">
    <property type="protein sequence ID" value="ABR48429.1"/>
    <property type="molecule type" value="Genomic_DNA"/>
</dbReference>
<dbReference type="AlphaFoldDB" id="A6TQG1"/>